<reference evidence="1 2" key="1">
    <citation type="journal article" date="2018" name="Mol. Biol. Evol.">
        <title>Broad Genomic Sampling Reveals a Smut Pathogenic Ancestry of the Fungal Clade Ustilaginomycotina.</title>
        <authorList>
            <person name="Kijpornyongpan T."/>
            <person name="Mondo S.J."/>
            <person name="Barry K."/>
            <person name="Sandor L."/>
            <person name="Lee J."/>
            <person name="Lipzen A."/>
            <person name="Pangilinan J."/>
            <person name="LaButti K."/>
            <person name="Hainaut M."/>
            <person name="Henrissat B."/>
            <person name="Grigoriev I.V."/>
            <person name="Spatafora J.W."/>
            <person name="Aime M.C."/>
        </authorList>
    </citation>
    <scope>NUCLEOTIDE SEQUENCE [LARGE SCALE GENOMIC DNA]</scope>
    <source>
        <strain evidence="1 2">SA 807</strain>
    </source>
</reference>
<dbReference type="Proteomes" id="UP000245626">
    <property type="component" value="Unassembled WGS sequence"/>
</dbReference>
<organism evidence="1 2">
    <name type="scientific">Violaceomyces palustris</name>
    <dbReference type="NCBI Taxonomy" id="1673888"/>
    <lineage>
        <taxon>Eukaryota</taxon>
        <taxon>Fungi</taxon>
        <taxon>Dikarya</taxon>
        <taxon>Basidiomycota</taxon>
        <taxon>Ustilaginomycotina</taxon>
        <taxon>Ustilaginomycetes</taxon>
        <taxon>Violaceomycetales</taxon>
        <taxon>Violaceomycetaceae</taxon>
        <taxon>Violaceomyces</taxon>
    </lineage>
</organism>
<evidence type="ECO:0000313" key="2">
    <source>
        <dbReference type="Proteomes" id="UP000245626"/>
    </source>
</evidence>
<keyword evidence="2" id="KW-1185">Reference proteome</keyword>
<keyword evidence="1" id="KW-0378">Hydrolase</keyword>
<protein>
    <submittedName>
        <fullName evidence="1">Glycoside hydrolase</fullName>
    </submittedName>
</protein>
<accession>A0ACD0P7I3</accession>
<dbReference type="EMBL" id="KZ819700">
    <property type="protein sequence ID" value="PWN54015.1"/>
    <property type="molecule type" value="Genomic_DNA"/>
</dbReference>
<gene>
    <name evidence="1" type="ORF">IE53DRAFT_376870</name>
</gene>
<sequence>MRKALILRSVVAFLIGVGSLPSSTCQTYDEFELTPDQAPPAPELVTARNQADSSLLWGTYRPQIYFGMRPRLPESILMGLMWFGVQDYRGYAKPRHECSDQDRLEGYSWKYHDGRTFGIQEIRDVENNYLLETSFLKTLPGKEELLGQGTGLKGGSWGARISGTVLDPQIPAQLTTFWYTALESATGLLGLENEEEEDGIPHSESIKLAGSVSGLGDFEIRIEEPLSESGNSNVEGNQHLGEGRHASDFQDTIGKTHFVGRKLRTDQTWRGKDVIISEINEVLRSTLERYGQENMPAPGLAMTLPDEVASASNFYAIQKTFTGNFTFDIFFDSSTTPRAERLSSSGLTQGLKASRKAFDERFESALPLHSRGYTEKPIEFARELTSSLMGGIGFFSGQGIVDRSFAHEYDVPVGSGELDFERKSEPDPRLTESESLFTATPSRSMFPRGFYWDEGFHLAHIGAFDNDMSLEILESWIRLIDEDGWVGREQILGEEARSRVPKEFQTQYPLYANPPTLIMAVTSFIERLKAKSGLSDAFDASDQQHIFSDSADISDPQVMSQRFLESPALAQSFLRSIYSPLKSHYQWFRRTQRGEIKEWDRHAASRGEAYRWRGRTKDHVLTSGLDDYPRAEVPHTGELHLDLMSWMGSFASTMQKIASALGEEDDAEEFQSHYDGIVANLDDLHWSEENQMYCDASVDKDDQSYHVCRKGYISLFPFLLELVPSDSPRLGSILDLLSDPNELWSDYGIRSLSIKEPLFGQGENYWRGPIWVQMNYMALGALHRKYAAQPGPYQAKARKIYDSLRSNVVRNVQKEYERTGFTWEQYNPTDGRGQRSHPFTGWTSTVALIMAEMY</sequence>
<proteinExistence type="predicted"/>
<evidence type="ECO:0000313" key="1">
    <source>
        <dbReference type="EMBL" id="PWN54015.1"/>
    </source>
</evidence>
<name>A0ACD0P7I3_9BASI</name>